<accession>A0A4Z1P2Q0</accession>
<keyword evidence="2" id="KW-0812">Transmembrane</keyword>
<gene>
    <name evidence="3" type="ORF">E6O75_ATG08758</name>
</gene>
<keyword evidence="4" id="KW-1185">Reference proteome</keyword>
<keyword evidence="2" id="KW-1133">Transmembrane helix</keyword>
<evidence type="ECO:0000313" key="3">
    <source>
        <dbReference type="EMBL" id="TID14612.1"/>
    </source>
</evidence>
<feature type="region of interest" description="Disordered" evidence="1">
    <location>
        <begin position="177"/>
        <end position="204"/>
    </location>
</feature>
<dbReference type="EMBL" id="SNSC02000022">
    <property type="protein sequence ID" value="TID14612.1"/>
    <property type="molecule type" value="Genomic_DNA"/>
</dbReference>
<name>A0A4Z1P2Q0_9PEZI</name>
<feature type="transmembrane region" description="Helical" evidence="2">
    <location>
        <begin position="27"/>
        <end position="56"/>
    </location>
</feature>
<organism evidence="3 4">
    <name type="scientific">Venturia nashicola</name>
    <dbReference type="NCBI Taxonomy" id="86259"/>
    <lineage>
        <taxon>Eukaryota</taxon>
        <taxon>Fungi</taxon>
        <taxon>Dikarya</taxon>
        <taxon>Ascomycota</taxon>
        <taxon>Pezizomycotina</taxon>
        <taxon>Dothideomycetes</taxon>
        <taxon>Pleosporomycetidae</taxon>
        <taxon>Venturiales</taxon>
        <taxon>Venturiaceae</taxon>
        <taxon>Venturia</taxon>
    </lineage>
</organism>
<sequence length="287" mass="32079">MISVHGNISITVESAIVARQIHLPLHLIIIVVVVVLFPHLFVLIFFLVFLFFHLLITPLSLLHNSHHNPHHLQTPVPRLLMSGGERLRLKLMPAGENTSSGLDGAVRVMRSDDDRGGAAGTPQSLPAIRLTQFGPSFMFRAFAPSNNPFIRRQGLFESWLRHALGLFKNLIEHHYKPTKGVPKPPNNAPQTSVLTDPSSRLSPKVCKRRASNEVRPIPCRRIVATRKPAGCRARPARTPENLNPLVYKIGTQPADMGMVEQDHHYRTYKGGDFEHSVLTDANKWIGI</sequence>
<evidence type="ECO:0000313" key="4">
    <source>
        <dbReference type="Proteomes" id="UP000298493"/>
    </source>
</evidence>
<evidence type="ECO:0000256" key="1">
    <source>
        <dbReference type="SAM" id="MobiDB-lite"/>
    </source>
</evidence>
<reference evidence="3 4" key="1">
    <citation type="submission" date="2019-04" db="EMBL/GenBank/DDBJ databases">
        <title>High contiguity whole genome sequence and gene annotation resource for two Venturia nashicola isolates.</title>
        <authorList>
            <person name="Prokchorchik M."/>
            <person name="Won K."/>
            <person name="Lee Y."/>
            <person name="Choi E.D."/>
            <person name="Segonzac C."/>
            <person name="Sohn K.H."/>
        </authorList>
    </citation>
    <scope>NUCLEOTIDE SEQUENCE [LARGE SCALE GENOMIC DNA]</scope>
    <source>
        <strain evidence="3 4">PRI2</strain>
    </source>
</reference>
<protein>
    <submittedName>
        <fullName evidence="3">Uncharacterized protein</fullName>
    </submittedName>
</protein>
<evidence type="ECO:0000256" key="2">
    <source>
        <dbReference type="SAM" id="Phobius"/>
    </source>
</evidence>
<keyword evidence="2" id="KW-0472">Membrane</keyword>
<dbReference type="AlphaFoldDB" id="A0A4Z1P2Q0"/>
<feature type="compositionally biased region" description="Polar residues" evidence="1">
    <location>
        <begin position="188"/>
        <end position="201"/>
    </location>
</feature>
<dbReference type="Proteomes" id="UP000298493">
    <property type="component" value="Unassembled WGS sequence"/>
</dbReference>
<proteinExistence type="predicted"/>
<comment type="caution">
    <text evidence="3">The sequence shown here is derived from an EMBL/GenBank/DDBJ whole genome shotgun (WGS) entry which is preliminary data.</text>
</comment>